<sequence>MAVSPSRTDYFVIEALPRRSQWLYLEANGRDVDASRYPLPNGSDGTGYRPNSRGIVTAAPIHTDRVAIV</sequence>
<protein>
    <submittedName>
        <fullName evidence="1">Uncharacterized protein</fullName>
    </submittedName>
</protein>
<accession>A0A3N6M8S7</accession>
<gene>
    <name evidence="1" type="ORF">EA462_07630</name>
</gene>
<dbReference type="Proteomes" id="UP000273828">
    <property type="component" value="Unassembled WGS sequence"/>
</dbReference>
<name>A0A3N6M8S7_9EURY</name>
<dbReference type="AlphaFoldDB" id="A0A3N6M8S7"/>
<reference evidence="1 2" key="1">
    <citation type="submission" date="2018-10" db="EMBL/GenBank/DDBJ databases">
        <title>Natrarchaeobius chitinivorans gen. nov., sp. nov., and Natrarchaeobius haloalkaliphilus sp. nov., alkaliphilic, chitin-utilizing haloarchaea from hypersaline alkaline lakes.</title>
        <authorList>
            <person name="Sorokin D.Y."/>
            <person name="Elcheninov A.G."/>
            <person name="Kostrikina N.A."/>
            <person name="Bale N.J."/>
            <person name="Sinninghe Damste J.S."/>
            <person name="Khijniak T.V."/>
            <person name="Kublanov I.V."/>
            <person name="Toshchakov S.V."/>
        </authorList>
    </citation>
    <scope>NUCLEOTIDE SEQUENCE [LARGE SCALE GENOMIC DNA]</scope>
    <source>
        <strain evidence="1 2">AArcht-Sl</strain>
    </source>
</reference>
<dbReference type="EMBL" id="REFY01000003">
    <property type="protein sequence ID" value="RQG89876.1"/>
    <property type="molecule type" value="Genomic_DNA"/>
</dbReference>
<evidence type="ECO:0000313" key="2">
    <source>
        <dbReference type="Proteomes" id="UP000273828"/>
    </source>
</evidence>
<organism evidence="1 2">
    <name type="scientific">Natrarchaeobius halalkaliphilus</name>
    <dbReference type="NCBI Taxonomy" id="1679091"/>
    <lineage>
        <taxon>Archaea</taxon>
        <taxon>Methanobacteriati</taxon>
        <taxon>Methanobacteriota</taxon>
        <taxon>Stenosarchaea group</taxon>
        <taxon>Halobacteria</taxon>
        <taxon>Halobacteriales</taxon>
        <taxon>Natrialbaceae</taxon>
        <taxon>Natrarchaeobius</taxon>
    </lineage>
</organism>
<keyword evidence="2" id="KW-1185">Reference proteome</keyword>
<comment type="caution">
    <text evidence="1">The sequence shown here is derived from an EMBL/GenBank/DDBJ whole genome shotgun (WGS) entry which is preliminary data.</text>
</comment>
<proteinExistence type="predicted"/>
<dbReference type="RefSeq" id="WP_124177962.1">
    <property type="nucleotide sequence ID" value="NZ_REFY01000003.1"/>
</dbReference>
<evidence type="ECO:0000313" key="1">
    <source>
        <dbReference type="EMBL" id="RQG89876.1"/>
    </source>
</evidence>